<keyword evidence="6" id="KW-1185">Reference proteome</keyword>
<feature type="domain" description="AIG1-type G" evidence="4">
    <location>
        <begin position="4"/>
        <end position="204"/>
    </location>
</feature>
<dbReference type="PANTHER" id="PTHR10903:SF188">
    <property type="entry name" value="GTPASE IMAP FAMILY MEMBER 2-LIKE-RELATED"/>
    <property type="match status" value="1"/>
</dbReference>
<dbReference type="InterPro" id="IPR006703">
    <property type="entry name" value="G_AIG1"/>
</dbReference>
<organism evidence="5 6">
    <name type="scientific">Labeo rohita</name>
    <name type="common">Indian major carp</name>
    <name type="synonym">Cyprinus rohita</name>
    <dbReference type="NCBI Taxonomy" id="84645"/>
    <lineage>
        <taxon>Eukaryota</taxon>
        <taxon>Metazoa</taxon>
        <taxon>Chordata</taxon>
        <taxon>Craniata</taxon>
        <taxon>Vertebrata</taxon>
        <taxon>Euteleostomi</taxon>
        <taxon>Actinopterygii</taxon>
        <taxon>Neopterygii</taxon>
        <taxon>Teleostei</taxon>
        <taxon>Ostariophysi</taxon>
        <taxon>Cypriniformes</taxon>
        <taxon>Cyprinidae</taxon>
        <taxon>Labeoninae</taxon>
        <taxon>Labeonini</taxon>
        <taxon>Labeo</taxon>
    </lineage>
</organism>
<dbReference type="CDD" id="cd01852">
    <property type="entry name" value="AIG1"/>
    <property type="match status" value="1"/>
</dbReference>
<reference evidence="5 6" key="1">
    <citation type="submission" date="2022-01" db="EMBL/GenBank/DDBJ databases">
        <title>A high-quality chromosome-level genome assembly of rohu carp, Labeo rohita.</title>
        <authorList>
            <person name="Arick M.A. II"/>
            <person name="Hsu C.-Y."/>
            <person name="Magbanua Z."/>
            <person name="Pechanova O."/>
            <person name="Grover C."/>
            <person name="Miller E."/>
            <person name="Thrash A."/>
            <person name="Ezzel L."/>
            <person name="Alam S."/>
            <person name="Benzie J."/>
            <person name="Hamilton M."/>
            <person name="Karsi A."/>
            <person name="Lawrence M.L."/>
            <person name="Peterson D.G."/>
        </authorList>
    </citation>
    <scope>NUCLEOTIDE SEQUENCE [LARGE SCALE GENOMIC DNA]</scope>
    <source>
        <strain evidence="6">BAU-BD-2019</strain>
        <tissue evidence="5">Blood</tissue>
    </source>
</reference>
<dbReference type="PROSITE" id="PS51720">
    <property type="entry name" value="G_AIG1"/>
    <property type="match status" value="1"/>
</dbReference>
<gene>
    <name evidence="5" type="ORF">H4Q32_023146</name>
</gene>
<keyword evidence="2" id="KW-0547">Nucleotide-binding</keyword>
<protein>
    <submittedName>
        <fullName evidence="5">GTPase IMAP family member 6</fullName>
    </submittedName>
</protein>
<dbReference type="InterPro" id="IPR045058">
    <property type="entry name" value="GIMA/IAN/Toc"/>
</dbReference>
<evidence type="ECO:0000256" key="3">
    <source>
        <dbReference type="ARBA" id="ARBA00023134"/>
    </source>
</evidence>
<evidence type="ECO:0000256" key="2">
    <source>
        <dbReference type="ARBA" id="ARBA00022741"/>
    </source>
</evidence>
<evidence type="ECO:0000313" key="5">
    <source>
        <dbReference type="EMBL" id="KAI2658976.1"/>
    </source>
</evidence>
<dbReference type="Pfam" id="PF04548">
    <property type="entry name" value="AIG1"/>
    <property type="match status" value="1"/>
</dbReference>
<comment type="caution">
    <text evidence="5">The sequence shown here is derived from an EMBL/GenBank/DDBJ whole genome shotgun (WGS) entry which is preliminary data.</text>
</comment>
<keyword evidence="3" id="KW-0342">GTP-binding</keyword>
<proteinExistence type="inferred from homology"/>
<dbReference type="Gene3D" id="3.40.50.300">
    <property type="entry name" value="P-loop containing nucleotide triphosphate hydrolases"/>
    <property type="match status" value="1"/>
</dbReference>
<dbReference type="EMBL" id="JACTAM010000011">
    <property type="protein sequence ID" value="KAI2658976.1"/>
    <property type="molecule type" value="Genomic_DNA"/>
</dbReference>
<name>A0ABQ8M9T4_LABRO</name>
<evidence type="ECO:0000313" key="6">
    <source>
        <dbReference type="Proteomes" id="UP000830375"/>
    </source>
</evidence>
<evidence type="ECO:0000256" key="1">
    <source>
        <dbReference type="ARBA" id="ARBA00008535"/>
    </source>
</evidence>
<comment type="similarity">
    <text evidence="1">Belongs to the TRAFAC class TrmE-Era-EngA-EngB-Septin-like GTPase superfamily. AIG1/Toc34/Toc159-like paraseptin GTPase family. IAN subfamily.</text>
</comment>
<dbReference type="PANTHER" id="PTHR10903">
    <property type="entry name" value="GTPASE, IMAP FAMILY MEMBER-RELATED"/>
    <property type="match status" value="1"/>
</dbReference>
<sequence>MAHPLDLRILLLGQKGSGKSATGNTILGRDEFRKGLSPHGTSTCQKRTTVIAGRKLSVIDTPELSDTSMPEEDLKAELVKCFYLTAPGPHVFLLVIRLDDFKTCNKLKNSVKWIDETFGKNAARHTIILFTHEDQLKGKTLNEFVRESSDSWALIHIKYRGRIHSFNNNNKDKQFQVLKLLEKIDKLVEENKGEYTNEIYKEAQRWNEFKILKDVKAVAIRESAYRRGAKAATDASEEAHETVKEHGRATITFAEAGAAAAAAGGAAAVAARKGAGAIYSFFTQYM</sequence>
<accession>A0ABQ8M9T4</accession>
<dbReference type="Proteomes" id="UP000830375">
    <property type="component" value="Unassembled WGS sequence"/>
</dbReference>
<dbReference type="SUPFAM" id="SSF52540">
    <property type="entry name" value="P-loop containing nucleoside triphosphate hydrolases"/>
    <property type="match status" value="1"/>
</dbReference>
<dbReference type="InterPro" id="IPR027417">
    <property type="entry name" value="P-loop_NTPase"/>
</dbReference>
<evidence type="ECO:0000259" key="4">
    <source>
        <dbReference type="PROSITE" id="PS51720"/>
    </source>
</evidence>